<dbReference type="EMBL" id="KZ110597">
    <property type="protein sequence ID" value="OSX61951.1"/>
    <property type="molecule type" value="Genomic_DNA"/>
</dbReference>
<reference evidence="3 4" key="1">
    <citation type="submission" date="2017-04" db="EMBL/GenBank/DDBJ databases">
        <title>Genome Sequence of the Model Brown-Rot Fungus Postia placenta SB12.</title>
        <authorList>
            <consortium name="DOE Joint Genome Institute"/>
            <person name="Gaskell J."/>
            <person name="Kersten P."/>
            <person name="Larrondo L.F."/>
            <person name="Canessa P."/>
            <person name="Martinez D."/>
            <person name="Hibbett D."/>
            <person name="Schmoll M."/>
            <person name="Kubicek C.P."/>
            <person name="Martinez A.T."/>
            <person name="Yadav J."/>
            <person name="Master E."/>
            <person name="Magnuson J.K."/>
            <person name="James T."/>
            <person name="Yaver D."/>
            <person name="Berka R."/>
            <person name="Labutti K."/>
            <person name="Lipzen A."/>
            <person name="Aerts A."/>
            <person name="Barry K."/>
            <person name="Henrissat B."/>
            <person name="Blanchette R."/>
            <person name="Grigoriev I."/>
            <person name="Cullen D."/>
        </authorList>
    </citation>
    <scope>NUCLEOTIDE SEQUENCE [LARGE SCALE GENOMIC DNA]</scope>
    <source>
        <strain evidence="3 4">MAD-698-R-SB12</strain>
    </source>
</reference>
<gene>
    <name evidence="3" type="ORF">POSPLADRAFT_1056546</name>
</gene>
<dbReference type="RefSeq" id="XP_024338745.1">
    <property type="nucleotide sequence ID" value="XM_024480795.1"/>
</dbReference>
<dbReference type="SUPFAM" id="SSF51735">
    <property type="entry name" value="NAD(P)-binding Rossmann-fold domains"/>
    <property type="match status" value="1"/>
</dbReference>
<dbReference type="OrthoDB" id="809632at2759"/>
<name>A0A1X6N003_9APHY</name>
<dbReference type="Gene3D" id="3.90.180.10">
    <property type="entry name" value="Medium-chain alcohol dehydrogenases, catalytic domain"/>
    <property type="match status" value="1"/>
</dbReference>
<dbReference type="Pfam" id="PF00107">
    <property type="entry name" value="ADH_zinc_N"/>
    <property type="match status" value="1"/>
</dbReference>
<dbReference type="InterPro" id="IPR013149">
    <property type="entry name" value="ADH-like_C"/>
</dbReference>
<evidence type="ECO:0000259" key="2">
    <source>
        <dbReference type="SMART" id="SM00829"/>
    </source>
</evidence>
<dbReference type="InterPro" id="IPR020843">
    <property type="entry name" value="ER"/>
</dbReference>
<evidence type="ECO:0000256" key="1">
    <source>
        <dbReference type="ARBA" id="ARBA00023002"/>
    </source>
</evidence>
<dbReference type="AlphaFoldDB" id="A0A1X6N003"/>
<dbReference type="PANTHER" id="PTHR43205">
    <property type="entry name" value="PROSTAGLANDIN REDUCTASE"/>
    <property type="match status" value="1"/>
</dbReference>
<keyword evidence="4" id="KW-1185">Reference proteome</keyword>
<dbReference type="InterPro" id="IPR036291">
    <property type="entry name" value="NAD(P)-bd_dom_sf"/>
</dbReference>
<dbReference type="PANTHER" id="PTHR43205:SF7">
    <property type="entry name" value="PROSTAGLANDIN REDUCTASE 1"/>
    <property type="match status" value="1"/>
</dbReference>
<dbReference type="CDD" id="cd05288">
    <property type="entry name" value="PGDH"/>
    <property type="match status" value="1"/>
</dbReference>
<evidence type="ECO:0000313" key="4">
    <source>
        <dbReference type="Proteomes" id="UP000194127"/>
    </source>
</evidence>
<sequence length="344" mass="37385">MAPVKNGRVLFNEIPTGLPVAGRTTVYDASQTIDLDSVPLNGGFLVKTLVLSIDPYMRGKMRDPSVKSYSPPYFTGEPLSNYGVGVILRSENAAVKPGSHVYSHAFLFQEYFVANDASAFTVLENKENLPWSTYVGVCGMPGQTAHHAWREFAHPQKGDVAFVTTGAGPVGATVIQLAKKDGLKVIASAGSDEKVEFMKSLGADVVFNYKTEKTADVLQREGPINIYWDNVGGETFEAAIDAAAPRARFIECGMISAYNGQAPYYVKNLVLIVGKQLKISGFIVMDLFAKHLAEFYREIPAAVARGEIKYLEDRKLGLEHAGEAIVDVQTGRNKGKSVIVVAQE</sequence>
<dbReference type="SMART" id="SM00829">
    <property type="entry name" value="PKS_ER"/>
    <property type="match status" value="1"/>
</dbReference>
<dbReference type="Pfam" id="PF16884">
    <property type="entry name" value="ADH_N_2"/>
    <property type="match status" value="1"/>
</dbReference>
<feature type="domain" description="Enoyl reductase (ER)" evidence="2">
    <location>
        <begin position="22"/>
        <end position="339"/>
    </location>
</feature>
<protein>
    <recommendedName>
        <fullName evidence="2">Enoyl reductase (ER) domain-containing protein</fullName>
    </recommendedName>
</protein>
<dbReference type="GO" id="GO:0016628">
    <property type="term" value="F:oxidoreductase activity, acting on the CH-CH group of donors, NAD or NADP as acceptor"/>
    <property type="evidence" value="ECO:0007669"/>
    <property type="project" value="InterPro"/>
</dbReference>
<organism evidence="3 4">
    <name type="scientific">Postia placenta MAD-698-R-SB12</name>
    <dbReference type="NCBI Taxonomy" id="670580"/>
    <lineage>
        <taxon>Eukaryota</taxon>
        <taxon>Fungi</taxon>
        <taxon>Dikarya</taxon>
        <taxon>Basidiomycota</taxon>
        <taxon>Agaricomycotina</taxon>
        <taxon>Agaricomycetes</taxon>
        <taxon>Polyporales</taxon>
        <taxon>Adustoporiaceae</taxon>
        <taxon>Rhodonia</taxon>
    </lineage>
</organism>
<keyword evidence="1" id="KW-0560">Oxidoreductase</keyword>
<dbReference type="SUPFAM" id="SSF50129">
    <property type="entry name" value="GroES-like"/>
    <property type="match status" value="1"/>
</dbReference>
<dbReference type="Proteomes" id="UP000194127">
    <property type="component" value="Unassembled WGS sequence"/>
</dbReference>
<dbReference type="InterPro" id="IPR011032">
    <property type="entry name" value="GroES-like_sf"/>
</dbReference>
<proteinExistence type="predicted"/>
<accession>A0A1X6N003</accession>
<dbReference type="Gene3D" id="3.40.50.720">
    <property type="entry name" value="NAD(P)-binding Rossmann-like Domain"/>
    <property type="match status" value="1"/>
</dbReference>
<evidence type="ECO:0000313" key="3">
    <source>
        <dbReference type="EMBL" id="OSX61951.1"/>
    </source>
</evidence>
<dbReference type="InterPro" id="IPR045010">
    <property type="entry name" value="MDR_fam"/>
</dbReference>
<dbReference type="InterPro" id="IPR041694">
    <property type="entry name" value="ADH_N_2"/>
</dbReference>
<dbReference type="GeneID" id="36325745"/>